<feature type="domain" description="Acyl-CoA dehydrogenase/oxidase N-terminal" evidence="7">
    <location>
        <begin position="16"/>
        <end position="121"/>
    </location>
</feature>
<dbReference type="InterPro" id="IPR009075">
    <property type="entry name" value="AcylCo_DH/oxidase_C"/>
</dbReference>
<dbReference type="EC" id="1.3.8.1" evidence="8"/>
<evidence type="ECO:0000256" key="1">
    <source>
        <dbReference type="ARBA" id="ARBA00001974"/>
    </source>
</evidence>
<evidence type="ECO:0000256" key="3">
    <source>
        <dbReference type="ARBA" id="ARBA00022630"/>
    </source>
</evidence>
<dbReference type="PANTHER" id="PTHR43884">
    <property type="entry name" value="ACYL-COA DEHYDROGENASE"/>
    <property type="match status" value="1"/>
</dbReference>
<comment type="similarity">
    <text evidence="2">Belongs to the acyl-CoA dehydrogenase family.</text>
</comment>
<dbReference type="PANTHER" id="PTHR43884:SF12">
    <property type="entry name" value="ISOVALERYL-COA DEHYDROGENASE, MITOCHONDRIAL-RELATED"/>
    <property type="match status" value="1"/>
</dbReference>
<dbReference type="InterPro" id="IPR036250">
    <property type="entry name" value="AcylCo_DH-like_C"/>
</dbReference>
<dbReference type="AlphaFoldDB" id="A0A160TV73"/>
<keyword evidence="4" id="KW-0274">FAD</keyword>
<protein>
    <submittedName>
        <fullName evidence="8">Butyryl-CoA dehydrogenase</fullName>
        <ecNumber evidence="8">1.3.8.1</ecNumber>
    </submittedName>
</protein>
<dbReference type="GO" id="GO:0050660">
    <property type="term" value="F:flavin adenine dinucleotide binding"/>
    <property type="evidence" value="ECO:0007669"/>
    <property type="project" value="InterPro"/>
</dbReference>
<reference evidence="8" key="1">
    <citation type="submission" date="2015-10" db="EMBL/GenBank/DDBJ databases">
        <authorList>
            <person name="Gilbert D.G."/>
        </authorList>
    </citation>
    <scope>NUCLEOTIDE SEQUENCE</scope>
</reference>
<dbReference type="Gene3D" id="1.10.540.10">
    <property type="entry name" value="Acyl-CoA dehydrogenase/oxidase, N-terminal domain"/>
    <property type="match status" value="1"/>
</dbReference>
<evidence type="ECO:0000259" key="6">
    <source>
        <dbReference type="Pfam" id="PF02770"/>
    </source>
</evidence>
<evidence type="ECO:0000259" key="7">
    <source>
        <dbReference type="Pfam" id="PF02771"/>
    </source>
</evidence>
<dbReference type="PROSITE" id="PS00072">
    <property type="entry name" value="ACYL_COA_DH_1"/>
    <property type="match status" value="1"/>
</dbReference>
<evidence type="ECO:0000259" key="5">
    <source>
        <dbReference type="Pfam" id="PF00441"/>
    </source>
</evidence>
<dbReference type="SUPFAM" id="SSF56645">
    <property type="entry name" value="Acyl-CoA dehydrogenase NM domain-like"/>
    <property type="match status" value="1"/>
</dbReference>
<dbReference type="InterPro" id="IPR013786">
    <property type="entry name" value="AcylCoA_DH/ox_N"/>
</dbReference>
<dbReference type="SUPFAM" id="SSF47203">
    <property type="entry name" value="Acyl-CoA dehydrogenase C-terminal domain-like"/>
    <property type="match status" value="1"/>
</dbReference>
<sequence length="392" mass="43120">MGDALKQMTLGEDFPEIREAVGRICDDFPGEYWREMDAKSAYPEAFVSILTESGWLSALIPESYGGSGLPLRAAAVILETIHASGGSAAACHAQMYTMGTVLRHGSDEQKQKYLPQIASGDLRLQAFGVTEPTSGTDTTSLRTRAVRDGDHYVVNGQKIWTSRALYSDLMLLLARTTPKEEVSRPTEGLSVFLIDLRELRGNGVEIRPIETMINHNTTEVFFSDAKIPTDTLIGEEGRGFRYILDGMNAERTLIAGESLGDARYFLRRASDYANEREIFGGPIGRNQGIQFPLARAYAETEAAELMARKAAALFDDGEPCGAEANMAKLLCGDAAWHAAEACMQTFGGFAFAREYDIERKWREARLYLTAPVSTNLVLAYIGQHVMGLPKSY</sequence>
<dbReference type="InterPro" id="IPR006091">
    <property type="entry name" value="Acyl-CoA_Oxase/DH_mid-dom"/>
</dbReference>
<keyword evidence="8" id="KW-0560">Oxidoreductase</keyword>
<accession>A0A160TV73</accession>
<dbReference type="Gene3D" id="2.40.110.10">
    <property type="entry name" value="Butyryl-CoA Dehydrogenase, subunit A, domain 2"/>
    <property type="match status" value="1"/>
</dbReference>
<name>A0A160TV73_9ZZZZ</name>
<dbReference type="GO" id="GO:0016937">
    <property type="term" value="F:short-chain fatty acyl-CoA dehydrogenase activity"/>
    <property type="evidence" value="ECO:0007669"/>
    <property type="project" value="UniProtKB-EC"/>
</dbReference>
<dbReference type="InterPro" id="IPR046373">
    <property type="entry name" value="Acyl-CoA_Oxase/DH_mid-dom_sf"/>
</dbReference>
<dbReference type="Pfam" id="PF00441">
    <property type="entry name" value="Acyl-CoA_dh_1"/>
    <property type="match status" value="1"/>
</dbReference>
<dbReference type="Pfam" id="PF02771">
    <property type="entry name" value="Acyl-CoA_dh_N"/>
    <property type="match status" value="1"/>
</dbReference>
<dbReference type="Gene3D" id="1.20.140.10">
    <property type="entry name" value="Butyryl-CoA Dehydrogenase, subunit A, domain 3"/>
    <property type="match status" value="1"/>
</dbReference>
<dbReference type="PIRSF" id="PIRSF016578">
    <property type="entry name" value="HsaA"/>
    <property type="match status" value="1"/>
</dbReference>
<dbReference type="InterPro" id="IPR006089">
    <property type="entry name" value="Acyl-CoA_DH_CS"/>
</dbReference>
<evidence type="ECO:0000256" key="4">
    <source>
        <dbReference type="ARBA" id="ARBA00022827"/>
    </source>
</evidence>
<organism evidence="8">
    <name type="scientific">hydrothermal vent metagenome</name>
    <dbReference type="NCBI Taxonomy" id="652676"/>
    <lineage>
        <taxon>unclassified sequences</taxon>
        <taxon>metagenomes</taxon>
        <taxon>ecological metagenomes</taxon>
    </lineage>
</organism>
<dbReference type="InterPro" id="IPR009100">
    <property type="entry name" value="AcylCoA_DH/oxidase_NM_dom_sf"/>
</dbReference>
<evidence type="ECO:0000313" key="8">
    <source>
        <dbReference type="EMBL" id="CUS53809.1"/>
    </source>
</evidence>
<evidence type="ECO:0000256" key="2">
    <source>
        <dbReference type="ARBA" id="ARBA00009347"/>
    </source>
</evidence>
<feature type="domain" description="Acyl-CoA oxidase/dehydrogenase middle" evidence="6">
    <location>
        <begin position="126"/>
        <end position="224"/>
    </location>
</feature>
<dbReference type="Pfam" id="PF02770">
    <property type="entry name" value="Acyl-CoA_dh_M"/>
    <property type="match status" value="1"/>
</dbReference>
<comment type="cofactor">
    <cofactor evidence="1">
        <name>FAD</name>
        <dbReference type="ChEBI" id="CHEBI:57692"/>
    </cofactor>
</comment>
<dbReference type="EMBL" id="CZRL01000098">
    <property type="protein sequence ID" value="CUS53809.1"/>
    <property type="molecule type" value="Genomic_DNA"/>
</dbReference>
<gene>
    <name evidence="8" type="ORF">MGWOODY_XGa2893</name>
</gene>
<dbReference type="FunFam" id="1.20.140.10:FF:000012">
    <property type="entry name" value="Acyl-CoA dehydrogenase fadE12"/>
    <property type="match status" value="1"/>
</dbReference>
<keyword evidence="3" id="KW-0285">Flavoprotein</keyword>
<proteinExistence type="inferred from homology"/>
<dbReference type="FunFam" id="1.10.540.10:FF:000013">
    <property type="entry name" value="Acyl-CoA dehydrogenase"/>
    <property type="match status" value="1"/>
</dbReference>
<dbReference type="FunFam" id="2.40.110.10:FF:000014">
    <property type="entry name" value="Probable acyl-CoA dehydrogenase"/>
    <property type="match status" value="1"/>
</dbReference>
<feature type="domain" description="Acyl-CoA dehydrogenase/oxidase C-terminal" evidence="5">
    <location>
        <begin position="237"/>
        <end position="367"/>
    </location>
</feature>
<dbReference type="InterPro" id="IPR037069">
    <property type="entry name" value="AcylCoA_DH/ox_N_sf"/>
</dbReference>